<keyword evidence="3" id="KW-1185">Reference proteome</keyword>
<evidence type="ECO:0000313" key="3">
    <source>
        <dbReference type="Proteomes" id="UP000562254"/>
    </source>
</evidence>
<proteinExistence type="predicted"/>
<sequence length="51" mass="5077">MLEPSVTGILGWALILAAIAYGAIHRRGEGPAIAAAVLVGAATKVALIHAT</sequence>
<dbReference type="Proteomes" id="UP000562254">
    <property type="component" value="Unassembled WGS sequence"/>
</dbReference>
<dbReference type="AlphaFoldDB" id="A0A840Y2A8"/>
<keyword evidence="1" id="KW-0472">Membrane</keyword>
<dbReference type="RefSeq" id="WP_184485370.1">
    <property type="nucleotide sequence ID" value="NZ_JAAEDJ010000140.1"/>
</dbReference>
<evidence type="ECO:0000313" key="2">
    <source>
        <dbReference type="EMBL" id="MBB5690507.1"/>
    </source>
</evidence>
<keyword evidence="1" id="KW-1133">Transmembrane helix</keyword>
<feature type="transmembrane region" description="Helical" evidence="1">
    <location>
        <begin position="32"/>
        <end position="50"/>
    </location>
</feature>
<dbReference type="EMBL" id="JACIJE010000007">
    <property type="protein sequence ID" value="MBB5690507.1"/>
    <property type="molecule type" value="Genomic_DNA"/>
</dbReference>
<name>A0A840Y2A8_9PROT</name>
<protein>
    <submittedName>
        <fullName evidence="2">Uncharacterized protein</fullName>
    </submittedName>
</protein>
<comment type="caution">
    <text evidence="2">The sequence shown here is derived from an EMBL/GenBank/DDBJ whole genome shotgun (WGS) entry which is preliminary data.</text>
</comment>
<gene>
    <name evidence="2" type="ORF">FHS88_002642</name>
</gene>
<reference evidence="2 3" key="1">
    <citation type="submission" date="2020-08" db="EMBL/GenBank/DDBJ databases">
        <title>Genomic Encyclopedia of Type Strains, Phase IV (KMG-IV): sequencing the most valuable type-strain genomes for metagenomic binning, comparative biology and taxonomic classification.</title>
        <authorList>
            <person name="Goeker M."/>
        </authorList>
    </citation>
    <scope>NUCLEOTIDE SEQUENCE [LARGE SCALE GENOMIC DNA]</scope>
    <source>
        <strain evidence="2 3">DSM 25895</strain>
    </source>
</reference>
<accession>A0A840Y2A8</accession>
<evidence type="ECO:0000256" key="1">
    <source>
        <dbReference type="SAM" id="Phobius"/>
    </source>
</evidence>
<keyword evidence="1" id="KW-0812">Transmembrane</keyword>
<organism evidence="2 3">
    <name type="scientific">Neoroseomonas alkaliterrae</name>
    <dbReference type="NCBI Taxonomy" id="1452450"/>
    <lineage>
        <taxon>Bacteria</taxon>
        <taxon>Pseudomonadati</taxon>
        <taxon>Pseudomonadota</taxon>
        <taxon>Alphaproteobacteria</taxon>
        <taxon>Acetobacterales</taxon>
        <taxon>Acetobacteraceae</taxon>
        <taxon>Neoroseomonas</taxon>
    </lineage>
</organism>